<dbReference type="STRING" id="1770053.SAMN05216551_114139"/>
<keyword evidence="3" id="KW-0472">Membrane</keyword>
<evidence type="ECO:0000256" key="2">
    <source>
        <dbReference type="ARBA" id="ARBA00034247"/>
    </source>
</evidence>
<keyword evidence="3" id="KW-1133">Transmembrane helix</keyword>
<feature type="transmembrane region" description="Helical" evidence="3">
    <location>
        <begin position="58"/>
        <end position="81"/>
    </location>
</feature>
<dbReference type="InterPro" id="IPR000160">
    <property type="entry name" value="GGDEF_dom"/>
</dbReference>
<sequence>MIDPAVILGITCLSSLLTLCVLGSLRRSGVAGVHAWCLASASLAMGAALITLQGRAPALVSIICSNALVALSALLELAGCLEFCGRQVPLRRMLATLPIYLLALAHWTYVDPNIDARITLASLYVAVPMAALGYLVLTSHPSGRSRYGTVFTGSIAILIVGALLVRAFAYASGLIHHERLVTAMPANVAFLSIGTLAMPAISIGMVIMVHDRLSSVLEHSADFDFLTDTLNRRAFMAHAERALGMQRRRAGLLSMAILDIDYFKRINDTHGHAAGDQALVHFARTVGGSLPQGTVFGRLGGEEFGLIMPNLDGQAAVAAVDRMRLRLAALPCLFGATQLLLSFSAGVAEVGGRETIGEAMKRADAALYLAKTSGRSRVATTLPGHAVEA</sequence>
<protein>
    <recommendedName>
        <fullName evidence="1">diguanylate cyclase</fullName>
        <ecNumber evidence="1">2.7.7.65</ecNumber>
    </recommendedName>
</protein>
<comment type="catalytic activity">
    <reaction evidence="2">
        <text>2 GTP = 3',3'-c-di-GMP + 2 diphosphate</text>
        <dbReference type="Rhea" id="RHEA:24898"/>
        <dbReference type="ChEBI" id="CHEBI:33019"/>
        <dbReference type="ChEBI" id="CHEBI:37565"/>
        <dbReference type="ChEBI" id="CHEBI:58805"/>
        <dbReference type="EC" id="2.7.7.65"/>
    </reaction>
</comment>
<feature type="domain" description="GGDEF" evidence="4">
    <location>
        <begin position="251"/>
        <end position="383"/>
    </location>
</feature>
<dbReference type="RefSeq" id="WP_170845241.1">
    <property type="nucleotide sequence ID" value="NZ_FNLO01000014.1"/>
</dbReference>
<feature type="transmembrane region" description="Helical" evidence="3">
    <location>
        <begin position="149"/>
        <end position="169"/>
    </location>
</feature>
<reference evidence="6" key="1">
    <citation type="submission" date="2016-09" db="EMBL/GenBank/DDBJ databases">
        <authorList>
            <person name="Varghese N."/>
            <person name="Submissions S."/>
        </authorList>
    </citation>
    <scope>NUCLEOTIDE SEQUENCE [LARGE SCALE GENOMIC DNA]</scope>
    <source>
        <strain evidence="6">JS23</strain>
    </source>
</reference>
<evidence type="ECO:0000313" key="6">
    <source>
        <dbReference type="Proteomes" id="UP000243719"/>
    </source>
</evidence>
<feature type="transmembrane region" description="Helical" evidence="3">
    <location>
        <begin position="93"/>
        <end position="110"/>
    </location>
</feature>
<accession>A0A1H2PVS3</accession>
<dbReference type="InterPro" id="IPR029787">
    <property type="entry name" value="Nucleotide_cyclase"/>
</dbReference>
<gene>
    <name evidence="5" type="ORF">SAMN05216551_114139</name>
</gene>
<feature type="transmembrane region" description="Helical" evidence="3">
    <location>
        <begin position="116"/>
        <end position="137"/>
    </location>
</feature>
<evidence type="ECO:0000256" key="3">
    <source>
        <dbReference type="SAM" id="Phobius"/>
    </source>
</evidence>
<name>A0A1H2PVS3_9BURK</name>
<evidence type="ECO:0000313" key="5">
    <source>
        <dbReference type="EMBL" id="SDV51038.1"/>
    </source>
</evidence>
<feature type="transmembrane region" description="Helical" evidence="3">
    <location>
        <begin position="189"/>
        <end position="209"/>
    </location>
</feature>
<dbReference type="Gene3D" id="3.30.70.270">
    <property type="match status" value="1"/>
</dbReference>
<proteinExistence type="predicted"/>
<keyword evidence="3" id="KW-0812">Transmembrane</keyword>
<organism evidence="5 6">
    <name type="scientific">Chitinasiproducens palmae</name>
    <dbReference type="NCBI Taxonomy" id="1770053"/>
    <lineage>
        <taxon>Bacteria</taxon>
        <taxon>Pseudomonadati</taxon>
        <taxon>Pseudomonadota</taxon>
        <taxon>Betaproteobacteria</taxon>
        <taxon>Burkholderiales</taxon>
        <taxon>Burkholderiaceae</taxon>
        <taxon>Chitinasiproducens</taxon>
    </lineage>
</organism>
<dbReference type="PANTHER" id="PTHR45138">
    <property type="entry name" value="REGULATORY COMPONENTS OF SENSORY TRANSDUCTION SYSTEM"/>
    <property type="match status" value="1"/>
</dbReference>
<dbReference type="PROSITE" id="PS50887">
    <property type="entry name" value="GGDEF"/>
    <property type="match status" value="1"/>
</dbReference>
<dbReference type="PANTHER" id="PTHR45138:SF9">
    <property type="entry name" value="DIGUANYLATE CYCLASE DGCM-RELATED"/>
    <property type="match status" value="1"/>
</dbReference>
<dbReference type="SMART" id="SM00267">
    <property type="entry name" value="GGDEF"/>
    <property type="match status" value="1"/>
</dbReference>
<dbReference type="CDD" id="cd01949">
    <property type="entry name" value="GGDEF"/>
    <property type="match status" value="1"/>
</dbReference>
<dbReference type="GO" id="GO:0052621">
    <property type="term" value="F:diguanylate cyclase activity"/>
    <property type="evidence" value="ECO:0007669"/>
    <property type="project" value="UniProtKB-EC"/>
</dbReference>
<dbReference type="EMBL" id="FNLO01000014">
    <property type="protein sequence ID" value="SDV51038.1"/>
    <property type="molecule type" value="Genomic_DNA"/>
</dbReference>
<feature type="transmembrane region" description="Helical" evidence="3">
    <location>
        <begin position="32"/>
        <end position="52"/>
    </location>
</feature>
<dbReference type="Proteomes" id="UP000243719">
    <property type="component" value="Unassembled WGS sequence"/>
</dbReference>
<evidence type="ECO:0000256" key="1">
    <source>
        <dbReference type="ARBA" id="ARBA00012528"/>
    </source>
</evidence>
<keyword evidence="6" id="KW-1185">Reference proteome</keyword>
<dbReference type="InterPro" id="IPR043128">
    <property type="entry name" value="Rev_trsase/Diguanyl_cyclase"/>
</dbReference>
<dbReference type="SUPFAM" id="SSF55073">
    <property type="entry name" value="Nucleotide cyclase"/>
    <property type="match status" value="1"/>
</dbReference>
<dbReference type="InterPro" id="IPR050469">
    <property type="entry name" value="Diguanylate_Cyclase"/>
</dbReference>
<dbReference type="NCBIfam" id="TIGR00254">
    <property type="entry name" value="GGDEF"/>
    <property type="match status" value="1"/>
</dbReference>
<evidence type="ECO:0000259" key="4">
    <source>
        <dbReference type="PROSITE" id="PS50887"/>
    </source>
</evidence>
<dbReference type="Pfam" id="PF00990">
    <property type="entry name" value="GGDEF"/>
    <property type="match status" value="1"/>
</dbReference>
<feature type="transmembrane region" description="Helical" evidence="3">
    <location>
        <begin position="6"/>
        <end position="25"/>
    </location>
</feature>
<dbReference type="EC" id="2.7.7.65" evidence="1"/>
<dbReference type="AlphaFoldDB" id="A0A1H2PVS3"/>